<comment type="caution">
    <text evidence="2">The sequence shown here is derived from an EMBL/GenBank/DDBJ whole genome shotgun (WGS) entry which is preliminary data.</text>
</comment>
<dbReference type="EMBL" id="JXYS01000077">
    <property type="protein sequence ID" value="KJF16683.1"/>
    <property type="molecule type" value="Genomic_DNA"/>
</dbReference>
<dbReference type="Proteomes" id="UP000032360">
    <property type="component" value="Unassembled WGS sequence"/>
</dbReference>
<dbReference type="AlphaFoldDB" id="A0A0D8HFI4"/>
<name>A0A0D8HFI4_9ACTN</name>
<evidence type="ECO:0000256" key="1">
    <source>
        <dbReference type="SAM" id="Phobius"/>
    </source>
</evidence>
<gene>
    <name evidence="2" type="ORF">AXFE_24580</name>
</gene>
<evidence type="ECO:0000313" key="2">
    <source>
        <dbReference type="EMBL" id="KJF16683.1"/>
    </source>
</evidence>
<keyword evidence="3" id="KW-1185">Reference proteome</keyword>
<proteinExistence type="predicted"/>
<keyword evidence="1" id="KW-0472">Membrane</keyword>
<organism evidence="2 3">
    <name type="scientific">Acidithrix ferrooxidans</name>
    <dbReference type="NCBI Taxonomy" id="1280514"/>
    <lineage>
        <taxon>Bacteria</taxon>
        <taxon>Bacillati</taxon>
        <taxon>Actinomycetota</taxon>
        <taxon>Acidimicrobiia</taxon>
        <taxon>Acidimicrobiales</taxon>
        <taxon>Acidimicrobiaceae</taxon>
        <taxon>Acidithrix</taxon>
    </lineage>
</organism>
<evidence type="ECO:0000313" key="3">
    <source>
        <dbReference type="Proteomes" id="UP000032360"/>
    </source>
</evidence>
<reference evidence="2 3" key="1">
    <citation type="submission" date="2015-01" db="EMBL/GenBank/DDBJ databases">
        <title>Draft genome of the acidophilic iron oxidizer Acidithrix ferrooxidans strain Py-F3.</title>
        <authorList>
            <person name="Poehlein A."/>
            <person name="Eisen S."/>
            <person name="Schloemann M."/>
            <person name="Johnson B.D."/>
            <person name="Daniel R."/>
            <person name="Muehling M."/>
        </authorList>
    </citation>
    <scope>NUCLEOTIDE SEQUENCE [LARGE SCALE GENOMIC DNA]</scope>
    <source>
        <strain evidence="2 3">Py-F3</strain>
    </source>
</reference>
<feature type="transmembrane region" description="Helical" evidence="1">
    <location>
        <begin position="106"/>
        <end position="125"/>
    </location>
</feature>
<feature type="transmembrane region" description="Helical" evidence="1">
    <location>
        <begin position="209"/>
        <end position="232"/>
    </location>
</feature>
<feature type="transmembrane region" description="Helical" evidence="1">
    <location>
        <begin position="75"/>
        <end position="94"/>
    </location>
</feature>
<feature type="transmembrane region" description="Helical" evidence="1">
    <location>
        <begin position="137"/>
        <end position="156"/>
    </location>
</feature>
<accession>A0A0D8HFI4</accession>
<dbReference type="STRING" id="1280514.AXFE_24580"/>
<feature type="transmembrane region" description="Helical" evidence="1">
    <location>
        <begin position="162"/>
        <end position="183"/>
    </location>
</feature>
<sequence>MVDGQDDSEISDDEIEDVLATCCECRHFLVGSLRLGSALSGLSRAPTLLKPWTINDGNFEYVGPLRNYVKRSIRALLVLCGVWSIFGAYDLFFYRGGEQLTHSGIFESRLLAAMVFGFGVGAIGISRWPSNARLLRWAFGACALLVAVATLLSNQGGLSKTWFYLIEIPMVSATLASFALVLVSGPPRRAKLTIIGSNQFLRRNRRARLIIDVARPATLVLAVALTLTLFSISRPLRQGSSLVGSSTQIINPVNVYSSTRPCERRING</sequence>
<keyword evidence="1" id="KW-1133">Transmembrane helix</keyword>
<keyword evidence="1" id="KW-0812">Transmembrane</keyword>
<protein>
    <submittedName>
        <fullName evidence="2">Uncharacterized protein</fullName>
    </submittedName>
</protein>